<feature type="transmembrane region" description="Helical" evidence="7">
    <location>
        <begin position="510"/>
        <end position="530"/>
    </location>
</feature>
<dbReference type="InterPro" id="IPR025405">
    <property type="entry name" value="DUF4131"/>
</dbReference>
<feature type="transmembrane region" description="Helical" evidence="7">
    <location>
        <begin position="31"/>
        <end position="48"/>
    </location>
</feature>
<reference evidence="11 13" key="2">
    <citation type="submission" date="2023-07" db="EMBL/GenBank/DDBJ databases">
        <title>Genomic Encyclopedia of Type Strains, Phase IV (KMG-IV): sequencing the most valuable type-strain genomes for metagenomic binning, comparative biology and taxonomic classification.</title>
        <authorList>
            <person name="Goeker M."/>
        </authorList>
    </citation>
    <scope>NUCLEOTIDE SEQUENCE [LARGE SCALE GENOMIC DNA]</scope>
    <source>
        <strain evidence="11 13">DSM 338</strain>
    </source>
</reference>
<keyword evidence="13" id="KW-1185">Reference proteome</keyword>
<dbReference type="EMBL" id="JAVDPY010000001">
    <property type="protein sequence ID" value="MDR6331958.1"/>
    <property type="molecule type" value="Genomic_DNA"/>
</dbReference>
<name>A0A9W6CR05_XANFL</name>
<dbReference type="Pfam" id="PF03772">
    <property type="entry name" value="Competence"/>
    <property type="match status" value="1"/>
</dbReference>
<keyword evidence="2" id="KW-1003">Cell membrane</keyword>
<sequence length="724" mass="74483">MLSARGLQRLADALKARLAHDVAAEAASGRLILWLPAAFAAGILLYFGASTEPSLAASLVLVAVFAAAALAARARPVMFGIAAVLLATAAGFAAGGVRTAFIAHEMVVPPKTPVRLSGFIERVERRTTGDRILLRLDGDAVRGLASAPALVRLSLRKGWAPPVGSHVTQLAQLLSPSGPAMPGAHDFGRAPWFQGIGAIGYGLGRPKAAAPRDPPLSVRLAMALDRVRQSLSERIRASLSGVPAEVAVALVAGDRSGIPHAVEESMRVSGLSHILSISGLHMALVAGTLFALARGVLALVPGLALSWPIKSMAALIALAGSAFYLVLSGNDVPAQRSFVMTGLVLAGVLVGRPSLSLRSVGVAAVVVLALTPEAALDPGTQMSFAATLALVAAYERLQPLRAIPRPDGIAGAVVSWVAVLVAGTALTSLVAGLATAPYGIFHFQRVAPYGLLANLAAMPAVSFLVMPAGLAGVLLMPFGWDHLAWPVMGRGIEIMTAVSDWVGTLPGADIRAAFIGAGTLLWLSLALLALCLLRGVLTLVALVPLSLAALVAGAPLKPDLLIAPDAQTVAVRMPDGRLSVLGASGQKLVVEQWLTREGDRRTAGAKDLAAAFTCDPLGCTAPLPGGGTIAVSRRAEGLEADCLNARMVVTRDAPPRACPAEVLTPEKLARTGTLAFTLRDGALLAERSRSPSVSRPWMAPLPPDLAPERGTVDAGDPQTDATAP</sequence>
<keyword evidence="4 7" id="KW-1133">Transmembrane helix</keyword>
<dbReference type="Pfam" id="PF13567">
    <property type="entry name" value="DUF4131"/>
    <property type="match status" value="1"/>
</dbReference>
<protein>
    <submittedName>
        <fullName evidence="10">Competence protein ComEC</fullName>
    </submittedName>
</protein>
<organism evidence="10 12">
    <name type="scientific">Xanthobacter flavus</name>
    <dbReference type="NCBI Taxonomy" id="281"/>
    <lineage>
        <taxon>Bacteria</taxon>
        <taxon>Pseudomonadati</taxon>
        <taxon>Pseudomonadota</taxon>
        <taxon>Alphaproteobacteria</taxon>
        <taxon>Hyphomicrobiales</taxon>
        <taxon>Xanthobacteraceae</taxon>
        <taxon>Xanthobacter</taxon>
    </lineage>
</organism>
<evidence type="ECO:0000256" key="2">
    <source>
        <dbReference type="ARBA" id="ARBA00022475"/>
    </source>
</evidence>
<feature type="region of interest" description="Disordered" evidence="6">
    <location>
        <begin position="687"/>
        <end position="724"/>
    </location>
</feature>
<feature type="domain" description="DUF4131" evidence="9">
    <location>
        <begin position="56"/>
        <end position="202"/>
    </location>
</feature>
<dbReference type="GO" id="GO:0005886">
    <property type="term" value="C:plasma membrane"/>
    <property type="evidence" value="ECO:0007669"/>
    <property type="project" value="UniProtKB-SubCell"/>
</dbReference>
<dbReference type="InterPro" id="IPR052159">
    <property type="entry name" value="Competence_DNA_uptake"/>
</dbReference>
<reference evidence="10" key="1">
    <citation type="submission" date="2022-12" db="EMBL/GenBank/DDBJ databases">
        <title>Reference genome sequencing for broad-spectrum identification of bacterial and archaeal isolates by mass spectrometry.</title>
        <authorList>
            <person name="Sekiguchi Y."/>
            <person name="Tourlousse D.M."/>
        </authorList>
    </citation>
    <scope>NUCLEOTIDE SEQUENCE</scope>
    <source>
        <strain evidence="10">301</strain>
    </source>
</reference>
<dbReference type="NCBIfam" id="TIGR00360">
    <property type="entry name" value="ComEC_N-term"/>
    <property type="match status" value="1"/>
</dbReference>
<dbReference type="GeneID" id="95762762"/>
<feature type="transmembrane region" description="Helical" evidence="7">
    <location>
        <begin position="305"/>
        <end position="326"/>
    </location>
</feature>
<dbReference type="PANTHER" id="PTHR30619">
    <property type="entry name" value="DNA INTERNALIZATION/COMPETENCE PROTEIN COMEC/REC2"/>
    <property type="match status" value="1"/>
</dbReference>
<feature type="transmembrane region" description="Helical" evidence="7">
    <location>
        <begin position="274"/>
        <end position="293"/>
    </location>
</feature>
<evidence type="ECO:0000256" key="4">
    <source>
        <dbReference type="ARBA" id="ARBA00022989"/>
    </source>
</evidence>
<feature type="transmembrane region" description="Helical" evidence="7">
    <location>
        <begin position="537"/>
        <end position="556"/>
    </location>
</feature>
<evidence type="ECO:0000256" key="7">
    <source>
        <dbReference type="SAM" id="Phobius"/>
    </source>
</evidence>
<feature type="transmembrane region" description="Helical" evidence="7">
    <location>
        <begin position="409"/>
        <end position="434"/>
    </location>
</feature>
<dbReference type="Proteomes" id="UP001144397">
    <property type="component" value="Unassembled WGS sequence"/>
</dbReference>
<evidence type="ECO:0000259" key="8">
    <source>
        <dbReference type="Pfam" id="PF03772"/>
    </source>
</evidence>
<keyword evidence="5 7" id="KW-0472">Membrane</keyword>
<dbReference type="PANTHER" id="PTHR30619:SF1">
    <property type="entry name" value="RECOMBINATION PROTEIN 2"/>
    <property type="match status" value="1"/>
</dbReference>
<accession>A0A9W6CR05</accession>
<evidence type="ECO:0000256" key="6">
    <source>
        <dbReference type="SAM" id="MobiDB-lite"/>
    </source>
</evidence>
<feature type="transmembrane region" description="Helical" evidence="7">
    <location>
        <begin position="455"/>
        <end position="480"/>
    </location>
</feature>
<gene>
    <name evidence="11" type="ORF">GGQ86_000405</name>
    <name evidence="10" type="ORF">XFLAVUS301_19720</name>
</gene>
<dbReference type="Proteomes" id="UP001245370">
    <property type="component" value="Unassembled WGS sequence"/>
</dbReference>
<evidence type="ECO:0000259" key="9">
    <source>
        <dbReference type="Pfam" id="PF13567"/>
    </source>
</evidence>
<comment type="caution">
    <text evidence="10">The sequence shown here is derived from an EMBL/GenBank/DDBJ whole genome shotgun (WGS) entry which is preliminary data.</text>
</comment>
<feature type="transmembrane region" description="Helical" evidence="7">
    <location>
        <begin position="55"/>
        <end position="72"/>
    </location>
</feature>
<keyword evidence="3 7" id="KW-0812">Transmembrane</keyword>
<evidence type="ECO:0000313" key="12">
    <source>
        <dbReference type="Proteomes" id="UP001144397"/>
    </source>
</evidence>
<feature type="domain" description="ComEC/Rec2-related protein" evidence="8">
    <location>
        <begin position="250"/>
        <end position="534"/>
    </location>
</feature>
<evidence type="ECO:0000256" key="3">
    <source>
        <dbReference type="ARBA" id="ARBA00022692"/>
    </source>
</evidence>
<dbReference type="InterPro" id="IPR004477">
    <property type="entry name" value="ComEC_N"/>
</dbReference>
<comment type="subcellular location">
    <subcellularLocation>
        <location evidence="1">Cell membrane</location>
        <topology evidence="1">Multi-pass membrane protein</topology>
    </subcellularLocation>
</comment>
<dbReference type="EMBL" id="BSDO01000002">
    <property type="protein sequence ID" value="GLI22298.1"/>
    <property type="molecule type" value="Genomic_DNA"/>
</dbReference>
<dbReference type="RefSeq" id="WP_281807342.1">
    <property type="nucleotide sequence ID" value="NZ_BSDO01000002.1"/>
</dbReference>
<evidence type="ECO:0000313" key="13">
    <source>
        <dbReference type="Proteomes" id="UP001245370"/>
    </source>
</evidence>
<evidence type="ECO:0000256" key="1">
    <source>
        <dbReference type="ARBA" id="ARBA00004651"/>
    </source>
</evidence>
<dbReference type="AlphaFoldDB" id="A0A9W6CR05"/>
<evidence type="ECO:0000313" key="10">
    <source>
        <dbReference type="EMBL" id="GLI22298.1"/>
    </source>
</evidence>
<evidence type="ECO:0000256" key="5">
    <source>
        <dbReference type="ARBA" id="ARBA00023136"/>
    </source>
</evidence>
<proteinExistence type="predicted"/>
<feature type="transmembrane region" description="Helical" evidence="7">
    <location>
        <begin position="78"/>
        <end position="101"/>
    </location>
</feature>
<evidence type="ECO:0000313" key="11">
    <source>
        <dbReference type="EMBL" id="MDR6331958.1"/>
    </source>
</evidence>